<accession>A0A1B0ZVC2</accession>
<evidence type="ECO:0000313" key="2">
    <source>
        <dbReference type="EMBL" id="ANP38048.1"/>
    </source>
</evidence>
<keyword evidence="3" id="KW-1185">Reference proteome</keyword>
<evidence type="ECO:0000313" key="3">
    <source>
        <dbReference type="Proteomes" id="UP000092565"/>
    </source>
</evidence>
<dbReference type="EMBL" id="CP015124">
    <property type="protein sequence ID" value="ANP38048.1"/>
    <property type="molecule type" value="Genomic_DNA"/>
</dbReference>
<feature type="region of interest" description="Disordered" evidence="1">
    <location>
        <begin position="53"/>
        <end position="79"/>
    </location>
</feature>
<sequence>MLVGTCYAVFGIEIGLFGGGQGTRSARSRDRVALRWGQRVNFLWAPAKTPIRKEGGAMGAETGQNPFHVRWGTATGDHS</sequence>
<proteinExistence type="predicted"/>
<evidence type="ECO:0000256" key="1">
    <source>
        <dbReference type="SAM" id="MobiDB-lite"/>
    </source>
</evidence>
<name>A0A1B0ZVC2_9RHOB</name>
<protein>
    <submittedName>
        <fullName evidence="2">Uncharacterized protein</fullName>
    </submittedName>
</protein>
<reference evidence="2 3" key="1">
    <citation type="submission" date="2016-04" db="EMBL/GenBank/DDBJ databases">
        <authorList>
            <person name="Evans L.H."/>
            <person name="Alamgir A."/>
            <person name="Owens N."/>
            <person name="Weber N.D."/>
            <person name="Virtaneva K."/>
            <person name="Barbian K."/>
            <person name="Babar A."/>
            <person name="Rosenke K."/>
        </authorList>
    </citation>
    <scope>NUCLEOTIDE SEQUENCE [LARGE SCALE GENOMIC DNA]</scope>
    <source>
        <strain evidence="2 3">JL2886</strain>
    </source>
</reference>
<dbReference type="Proteomes" id="UP000092565">
    <property type="component" value="Chromosome"/>
</dbReference>
<organism evidence="2 3">
    <name type="scientific">Phaeobacter gallaeciensis</name>
    <dbReference type="NCBI Taxonomy" id="60890"/>
    <lineage>
        <taxon>Bacteria</taxon>
        <taxon>Pseudomonadati</taxon>
        <taxon>Pseudomonadota</taxon>
        <taxon>Alphaproteobacteria</taxon>
        <taxon>Rhodobacterales</taxon>
        <taxon>Roseobacteraceae</taxon>
        <taxon>Phaeobacter</taxon>
    </lineage>
</organism>
<gene>
    <name evidence="2" type="ORF">JL2886_03162</name>
</gene>
<dbReference type="AlphaFoldDB" id="A0A1B0ZVC2"/>